<feature type="transmembrane region" description="Helical" evidence="5">
    <location>
        <begin position="296"/>
        <end position="315"/>
    </location>
</feature>
<feature type="transmembrane region" description="Helical" evidence="5">
    <location>
        <begin position="221"/>
        <end position="238"/>
    </location>
</feature>
<feature type="transmembrane region" description="Helical" evidence="5">
    <location>
        <begin position="371"/>
        <end position="392"/>
    </location>
</feature>
<feature type="transmembrane region" description="Helical" evidence="5">
    <location>
        <begin position="159"/>
        <end position="181"/>
    </location>
</feature>
<evidence type="ECO:0000313" key="7">
    <source>
        <dbReference type="EMBL" id="CAK0862696.1"/>
    </source>
</evidence>
<evidence type="ECO:0000256" key="3">
    <source>
        <dbReference type="ARBA" id="ARBA00022989"/>
    </source>
</evidence>
<feature type="transmembrane region" description="Helical" evidence="5">
    <location>
        <begin position="12"/>
        <end position="32"/>
    </location>
</feature>
<dbReference type="PANTHER" id="PTHR22950">
    <property type="entry name" value="AMINO ACID TRANSPORTER"/>
    <property type="match status" value="1"/>
</dbReference>
<reference evidence="7" key="1">
    <citation type="submission" date="2023-10" db="EMBL/GenBank/DDBJ databases">
        <authorList>
            <person name="Chen Y."/>
            <person name="Shah S."/>
            <person name="Dougan E. K."/>
            <person name="Thang M."/>
            <person name="Chan C."/>
        </authorList>
    </citation>
    <scope>NUCLEOTIDE SEQUENCE [LARGE SCALE GENOMIC DNA]</scope>
</reference>
<evidence type="ECO:0000256" key="2">
    <source>
        <dbReference type="ARBA" id="ARBA00022692"/>
    </source>
</evidence>
<evidence type="ECO:0000313" key="8">
    <source>
        <dbReference type="Proteomes" id="UP001189429"/>
    </source>
</evidence>
<dbReference type="InterPro" id="IPR013057">
    <property type="entry name" value="AA_transpt_TM"/>
</dbReference>
<keyword evidence="2 5" id="KW-0812">Transmembrane</keyword>
<organism evidence="7 8">
    <name type="scientific">Prorocentrum cordatum</name>
    <dbReference type="NCBI Taxonomy" id="2364126"/>
    <lineage>
        <taxon>Eukaryota</taxon>
        <taxon>Sar</taxon>
        <taxon>Alveolata</taxon>
        <taxon>Dinophyceae</taxon>
        <taxon>Prorocentrales</taxon>
        <taxon>Prorocentraceae</taxon>
        <taxon>Prorocentrum</taxon>
    </lineage>
</organism>
<dbReference type="Proteomes" id="UP001189429">
    <property type="component" value="Unassembled WGS sequence"/>
</dbReference>
<evidence type="ECO:0000256" key="5">
    <source>
        <dbReference type="SAM" id="Phobius"/>
    </source>
</evidence>
<feature type="transmembrane region" description="Helical" evidence="5">
    <location>
        <begin position="250"/>
        <end position="276"/>
    </location>
</feature>
<name>A0ABN9URQ9_9DINO</name>
<gene>
    <name evidence="7" type="ORF">PCOR1329_LOCUS51039</name>
</gene>
<accession>A0ABN9URQ9</accession>
<keyword evidence="3 5" id="KW-1133">Transmembrane helix</keyword>
<comment type="caution">
    <text evidence="7">The sequence shown here is derived from an EMBL/GenBank/DDBJ whole genome shotgun (WGS) entry which is preliminary data.</text>
</comment>
<dbReference type="PANTHER" id="PTHR22950:SF666">
    <property type="entry name" value="VACUOLAR AMINO ACID TRANSPORTER 4"/>
    <property type="match status" value="1"/>
</dbReference>
<dbReference type="Pfam" id="PF01490">
    <property type="entry name" value="Aa_trans"/>
    <property type="match status" value="1"/>
</dbReference>
<proteinExistence type="predicted"/>
<keyword evidence="4 5" id="KW-0472">Membrane</keyword>
<evidence type="ECO:0000256" key="1">
    <source>
        <dbReference type="ARBA" id="ARBA00004141"/>
    </source>
</evidence>
<dbReference type="EMBL" id="CAUYUJ010016185">
    <property type="protein sequence ID" value="CAK0862696.1"/>
    <property type="molecule type" value="Genomic_DNA"/>
</dbReference>
<sequence>MPGAFAEGGWLFSSVVLSIIAAVNGACIYRLVQCQQVNPRASFACIADSACGWVGRLAVQVSLVISQFGTCVAYIIFISQLALAPGRSSGAPGLSCAPGVPGAHGREYWSAEVWFVSGSGLQVNSIGHVGTPWIMCVLFPILVPLCLIRSVEHLEYPNLIADILILFGLVVVIVYGCITMASTDAIDTLLWSIRGDYSMWREQLDDPHYKAVVPFRPETCGIFIGMTIFTFEGVPMVLPIRNSMAKKERFIPLFAGVFACISLMFCLFGLIGYISYKRRVETVVLLNLPEDSAWTMAAKFGYMLALCFSTPLMFLPAARITELWAFGASEEDPDKDGDRIWRINAMRTFEILTFCLIAVLCGPYFERFLAFVGALCCAPVAFVYPALFHLILCADGAGAMAASAAQDGGALSLPSAPSLAELSEKAGDSENARKYQYLVEHLESAVSLPCISPQTKAKETMVKRRLGVKQHLLLQTAGHLAGLRCRVGQGRELLKPTAAAWLLPQSQRLTLAPAFPPSGDGETLVLPVLLHPRVILSSLLDVLTGRAGRMVQLVARMARYRLQLLLFVALAGGAERSGGGARPGGGPASPGRRARRVVGSICETWPLARAPPLQRRGRCGRRLGVSGGRLSDGGCRALAFCVLQLRPRLA</sequence>
<feature type="transmembrane region" description="Helical" evidence="5">
    <location>
        <begin position="348"/>
        <end position="365"/>
    </location>
</feature>
<feature type="domain" description="Amino acid transporter transmembrane" evidence="6">
    <location>
        <begin position="1"/>
        <end position="394"/>
    </location>
</feature>
<feature type="transmembrane region" description="Helical" evidence="5">
    <location>
        <begin position="126"/>
        <end position="147"/>
    </location>
</feature>
<evidence type="ECO:0000256" key="4">
    <source>
        <dbReference type="ARBA" id="ARBA00023136"/>
    </source>
</evidence>
<evidence type="ECO:0000259" key="6">
    <source>
        <dbReference type="Pfam" id="PF01490"/>
    </source>
</evidence>
<feature type="transmembrane region" description="Helical" evidence="5">
    <location>
        <begin position="53"/>
        <end position="77"/>
    </location>
</feature>
<protein>
    <recommendedName>
        <fullName evidence="6">Amino acid transporter transmembrane domain-containing protein</fullName>
    </recommendedName>
</protein>
<keyword evidence="8" id="KW-1185">Reference proteome</keyword>
<comment type="subcellular location">
    <subcellularLocation>
        <location evidence="1">Membrane</location>
        <topology evidence="1">Multi-pass membrane protein</topology>
    </subcellularLocation>
</comment>